<evidence type="ECO:0000313" key="1">
    <source>
        <dbReference type="EMBL" id="KAF1382245.1"/>
    </source>
</evidence>
<organism evidence="1 2">
    <name type="scientific">Perca fluviatilis</name>
    <name type="common">European perch</name>
    <dbReference type="NCBI Taxonomy" id="8168"/>
    <lineage>
        <taxon>Eukaryota</taxon>
        <taxon>Metazoa</taxon>
        <taxon>Chordata</taxon>
        <taxon>Craniata</taxon>
        <taxon>Vertebrata</taxon>
        <taxon>Euteleostomi</taxon>
        <taxon>Actinopterygii</taxon>
        <taxon>Neopterygii</taxon>
        <taxon>Teleostei</taxon>
        <taxon>Neoteleostei</taxon>
        <taxon>Acanthomorphata</taxon>
        <taxon>Eupercaria</taxon>
        <taxon>Perciformes</taxon>
        <taxon>Percoidei</taxon>
        <taxon>Percidae</taxon>
        <taxon>Percinae</taxon>
        <taxon>Perca</taxon>
    </lineage>
</organism>
<name>A0A6A5EUB9_PERFL</name>
<sequence>MRVYTVHRTHLNIPVEKHNMRVSALLLGFRSSLTVCVRPEEQQVVNSARVASGHGEQLLEPQPRAPRAYISAGCCVQPRRFRGCRRCHRGHRYGHSY</sequence>
<proteinExistence type="predicted"/>
<evidence type="ECO:0000313" key="2">
    <source>
        <dbReference type="Proteomes" id="UP000465112"/>
    </source>
</evidence>
<reference evidence="1 2" key="1">
    <citation type="submission" date="2019-06" db="EMBL/GenBank/DDBJ databases">
        <title>A chromosome-scale genome assembly of the European perch, Perca fluviatilis.</title>
        <authorList>
            <person name="Roques C."/>
            <person name="Zahm M."/>
            <person name="Cabau C."/>
            <person name="Klopp C."/>
            <person name="Bouchez O."/>
            <person name="Donnadieu C."/>
            <person name="Kuhl H."/>
            <person name="Gislard M."/>
            <person name="Guendouz S."/>
            <person name="Journot L."/>
            <person name="Haffray P."/>
            <person name="Bestin A."/>
            <person name="Morvezen R."/>
            <person name="Feron R."/>
            <person name="Wen M."/>
            <person name="Jouanno E."/>
            <person name="Herpin A."/>
            <person name="Schartl M."/>
            <person name="Postlethwait J."/>
            <person name="Schaerlinger B."/>
            <person name="Chardard D."/>
            <person name="Lecocq T."/>
            <person name="Poncet C."/>
            <person name="Jaffrelo L."/>
            <person name="Lampietro C."/>
            <person name="Guiguen Y."/>
        </authorList>
    </citation>
    <scope>NUCLEOTIDE SEQUENCE [LARGE SCALE GENOMIC DNA]</scope>
    <source>
        <tissue evidence="1">Blood</tissue>
    </source>
</reference>
<protein>
    <submittedName>
        <fullName evidence="1">Uncharacterized protein</fullName>
    </submittedName>
</protein>
<gene>
    <name evidence="1" type="ORF">PFLUV_G00141700</name>
</gene>
<comment type="caution">
    <text evidence="1">The sequence shown here is derived from an EMBL/GenBank/DDBJ whole genome shotgun (WGS) entry which is preliminary data.</text>
</comment>
<dbReference type="AlphaFoldDB" id="A0A6A5EUB9"/>
<dbReference type="Proteomes" id="UP000465112">
    <property type="component" value="Chromosome 12"/>
</dbReference>
<dbReference type="EMBL" id="VHII01000012">
    <property type="protein sequence ID" value="KAF1382245.1"/>
    <property type="molecule type" value="Genomic_DNA"/>
</dbReference>
<accession>A0A6A5EUB9</accession>
<keyword evidence="2" id="KW-1185">Reference proteome</keyword>